<feature type="region of interest" description="Disordered" evidence="1">
    <location>
        <begin position="143"/>
        <end position="164"/>
    </location>
</feature>
<keyword evidence="2" id="KW-0472">Membrane</keyword>
<dbReference type="Proteomes" id="UP001295444">
    <property type="component" value="Chromosome 06"/>
</dbReference>
<feature type="compositionally biased region" description="Basic and acidic residues" evidence="1">
    <location>
        <begin position="76"/>
        <end position="87"/>
    </location>
</feature>
<sequence>MHLYRAAWQRLATASRGTAALLRNAPTRQMSSASVPGSSGVALPYYLFVGVTFTGGGIYVYRTLNRDRARFQDRHNLLSRSKEEPELSAKGLEAEPNDVSEAIEEAAESVTVEAVAVTVEDVTEEESIQTASLEEEQPLIEEQETASPAVEEITASSEVTPTPVEERIEVTEEVLGGSSSPVLEAVSDNVLEDLASAVEELASPTDDWSELSARKPEEIVEETLQVTEECNEIEESEKVAASS</sequence>
<accession>A0AAD1WB85</accession>
<dbReference type="InterPro" id="IPR032773">
    <property type="entry name" value="MGARP_N"/>
</dbReference>
<proteinExistence type="predicted"/>
<organism evidence="4 5">
    <name type="scientific">Pelobates cultripes</name>
    <name type="common">Western spadefoot toad</name>
    <dbReference type="NCBI Taxonomy" id="61616"/>
    <lineage>
        <taxon>Eukaryota</taxon>
        <taxon>Metazoa</taxon>
        <taxon>Chordata</taxon>
        <taxon>Craniata</taxon>
        <taxon>Vertebrata</taxon>
        <taxon>Euteleostomi</taxon>
        <taxon>Amphibia</taxon>
        <taxon>Batrachia</taxon>
        <taxon>Anura</taxon>
        <taxon>Pelobatoidea</taxon>
        <taxon>Pelobatidae</taxon>
        <taxon>Pelobates</taxon>
    </lineage>
</organism>
<feature type="region of interest" description="Disordered" evidence="1">
    <location>
        <begin position="76"/>
        <end position="96"/>
    </location>
</feature>
<evidence type="ECO:0000313" key="5">
    <source>
        <dbReference type="Proteomes" id="UP001295444"/>
    </source>
</evidence>
<reference evidence="4" key="1">
    <citation type="submission" date="2022-03" db="EMBL/GenBank/DDBJ databases">
        <authorList>
            <person name="Alioto T."/>
            <person name="Alioto T."/>
            <person name="Gomez Garrido J."/>
        </authorList>
    </citation>
    <scope>NUCLEOTIDE SEQUENCE</scope>
</reference>
<dbReference type="InterPro" id="IPR026093">
    <property type="entry name" value="MGARP"/>
</dbReference>
<keyword evidence="5" id="KW-1185">Reference proteome</keyword>
<evidence type="ECO:0000313" key="4">
    <source>
        <dbReference type="EMBL" id="CAH2301012.1"/>
    </source>
</evidence>
<dbReference type="PANTHER" id="PTHR22910:SF6">
    <property type="entry name" value="PROTEIN MGARP"/>
    <property type="match status" value="1"/>
</dbReference>
<dbReference type="GO" id="GO:0005741">
    <property type="term" value="C:mitochondrial outer membrane"/>
    <property type="evidence" value="ECO:0007669"/>
    <property type="project" value="TreeGrafter"/>
</dbReference>
<dbReference type="AlphaFoldDB" id="A0AAD1WB85"/>
<feature type="domain" description="Protein MGARP N-terminal" evidence="3">
    <location>
        <begin position="14"/>
        <end position="186"/>
    </location>
</feature>
<keyword evidence="2" id="KW-0812">Transmembrane</keyword>
<name>A0AAD1WB85_PELCU</name>
<dbReference type="Pfam" id="PF14962">
    <property type="entry name" value="AIF-MLS"/>
    <property type="match status" value="1"/>
</dbReference>
<gene>
    <name evidence="4" type="ORF">PECUL_23A013588</name>
</gene>
<dbReference type="PANTHER" id="PTHR22910">
    <property type="entry name" value="PROTEIN MGARP"/>
    <property type="match status" value="1"/>
</dbReference>
<evidence type="ECO:0000256" key="1">
    <source>
        <dbReference type="SAM" id="MobiDB-lite"/>
    </source>
</evidence>
<dbReference type="GO" id="GO:1904115">
    <property type="term" value="C:axon cytoplasm"/>
    <property type="evidence" value="ECO:0007669"/>
    <property type="project" value="GOC"/>
</dbReference>
<dbReference type="EMBL" id="OW240917">
    <property type="protein sequence ID" value="CAH2301012.1"/>
    <property type="molecule type" value="Genomic_DNA"/>
</dbReference>
<feature type="transmembrane region" description="Helical" evidence="2">
    <location>
        <begin position="43"/>
        <end position="61"/>
    </location>
</feature>
<protein>
    <submittedName>
        <fullName evidence="4">MGARP isoform X2</fullName>
    </submittedName>
</protein>
<evidence type="ECO:0000256" key="2">
    <source>
        <dbReference type="SAM" id="Phobius"/>
    </source>
</evidence>
<dbReference type="GO" id="GO:0008089">
    <property type="term" value="P:anterograde axonal transport"/>
    <property type="evidence" value="ECO:0007669"/>
    <property type="project" value="InterPro"/>
</dbReference>
<evidence type="ECO:0000259" key="3">
    <source>
        <dbReference type="Pfam" id="PF14962"/>
    </source>
</evidence>
<keyword evidence="2" id="KW-1133">Transmembrane helix</keyword>